<proteinExistence type="predicted"/>
<feature type="region of interest" description="Disordered" evidence="18">
    <location>
        <begin position="345"/>
        <end position="410"/>
    </location>
</feature>
<dbReference type="EMBL" id="WNWS01000212">
    <property type="protein sequence ID" value="KAE9974693.1"/>
    <property type="molecule type" value="Genomic_DNA"/>
</dbReference>
<keyword evidence="12" id="KW-0653">Protein transport</keyword>
<keyword evidence="17" id="KW-0175">Coiled coil</keyword>
<keyword evidence="3" id="KW-0813">Transport</keyword>
<evidence type="ECO:0000256" key="2">
    <source>
        <dbReference type="ARBA" id="ARBA00004167"/>
    </source>
</evidence>
<keyword evidence="14" id="KW-0342">GTP-binding</keyword>
<evidence type="ECO:0000256" key="14">
    <source>
        <dbReference type="ARBA" id="ARBA00023134"/>
    </source>
</evidence>
<name>A0A8H3YWQ0_VENIN</name>
<dbReference type="GO" id="GO:0016787">
    <property type="term" value="F:hydrolase activity"/>
    <property type="evidence" value="ECO:0007669"/>
    <property type="project" value="UniProtKB-KW"/>
</dbReference>
<evidence type="ECO:0000256" key="3">
    <source>
        <dbReference type="ARBA" id="ARBA00022448"/>
    </source>
</evidence>
<evidence type="ECO:0000313" key="20">
    <source>
        <dbReference type="EMBL" id="KAE9974693.1"/>
    </source>
</evidence>
<comment type="subcellular location">
    <subcellularLocation>
        <location evidence="2">Membrane</location>
        <topology evidence="2">Single-pass membrane protein</topology>
    </subcellularLocation>
    <subcellularLocation>
        <location evidence="16">Plastid</location>
        <location evidence="16">Chloroplast outer membrane</location>
    </subcellularLocation>
</comment>
<evidence type="ECO:0000256" key="1">
    <source>
        <dbReference type="ARBA" id="ARBA00001946"/>
    </source>
</evidence>
<keyword evidence="13" id="KW-1133">Transmembrane helix</keyword>
<evidence type="ECO:0000256" key="17">
    <source>
        <dbReference type="SAM" id="Coils"/>
    </source>
</evidence>
<evidence type="ECO:0000256" key="13">
    <source>
        <dbReference type="ARBA" id="ARBA00022989"/>
    </source>
</evidence>
<feature type="coiled-coil region" evidence="17">
    <location>
        <begin position="220"/>
        <end position="272"/>
    </location>
</feature>
<dbReference type="Pfam" id="PF04548">
    <property type="entry name" value="AIG1"/>
    <property type="match status" value="1"/>
</dbReference>
<evidence type="ECO:0000256" key="12">
    <source>
        <dbReference type="ARBA" id="ARBA00022927"/>
    </source>
</evidence>
<dbReference type="SUPFAM" id="SSF52540">
    <property type="entry name" value="P-loop containing nucleoside triphosphate hydrolases"/>
    <property type="match status" value="1"/>
</dbReference>
<comment type="cofactor">
    <cofactor evidence="1">
        <name>Mg(2+)</name>
        <dbReference type="ChEBI" id="CHEBI:18420"/>
    </cofactor>
</comment>
<feature type="compositionally biased region" description="Polar residues" evidence="18">
    <location>
        <begin position="429"/>
        <end position="446"/>
    </location>
</feature>
<dbReference type="PANTHER" id="PTHR10903">
    <property type="entry name" value="GTPASE, IMAP FAMILY MEMBER-RELATED"/>
    <property type="match status" value="1"/>
</dbReference>
<evidence type="ECO:0000256" key="18">
    <source>
        <dbReference type="SAM" id="MobiDB-lite"/>
    </source>
</evidence>
<protein>
    <recommendedName>
        <fullName evidence="19">AIG1-type G domain-containing protein</fullName>
    </recommendedName>
</protein>
<dbReference type="InterPro" id="IPR027417">
    <property type="entry name" value="P-loop_NTPase"/>
</dbReference>
<feature type="region of interest" description="Disordered" evidence="18">
    <location>
        <begin position="429"/>
        <end position="487"/>
    </location>
</feature>
<reference evidence="20 21" key="1">
    <citation type="submission" date="2018-12" db="EMBL/GenBank/DDBJ databases">
        <title>Venturia inaequalis Genome Resource.</title>
        <authorList>
            <person name="Lichtner F.J."/>
        </authorList>
    </citation>
    <scope>NUCLEOTIDE SEQUENCE [LARGE SCALE GENOMIC DNA]</scope>
    <source>
        <strain evidence="20 21">120213</strain>
    </source>
</reference>
<gene>
    <name evidence="20" type="ORF">EG328_003705</name>
</gene>
<dbReference type="Proteomes" id="UP000447873">
    <property type="component" value="Unassembled WGS sequence"/>
</dbReference>
<keyword evidence="8" id="KW-0547">Nucleotide-binding</keyword>
<keyword evidence="5" id="KW-0934">Plastid</keyword>
<dbReference type="GO" id="GO:0005525">
    <property type="term" value="F:GTP binding"/>
    <property type="evidence" value="ECO:0007669"/>
    <property type="project" value="UniProtKB-KW"/>
</dbReference>
<sequence>MSTAHNETDGLSMIVVMGVTGAGKSHFINQLAGSEIVKEGKDLQSCTQECQLVPVQIGQSKVLLVDTPGFDDTTRSDTEILNEIARVLTLQYQLGVQLKGVIYIHRITDIRYTRSAIKTLEVFKKICGPDAMKNVLLITSRWAEVDQVLGSDRERQLREQFWSYMISRGSSMSRFYGDRDSAISLISQLLCKDTVVLELQSELAVKKKRLDQTAAGSYVNDNIDDLKSQYEEELAALERLKQDMLENDRAMKRQHQKDWEREMTKLKRLQNEQASLQRPVDSEVREEINNAKKKRKVLAKALPFVPAAIGLLGIKSAVGTHFEAMTDKCEVPNLAAETCKTFLPNFHLENGKPLPKIPPTEDETPEHFDNPEDEAAHLRSGPKNEREDSMGTDSEFSTQKPTSLKRTNTISMSKEAAEMKRRTVPALPQQMQPQVTSEQQHNQTRKANVISKDPPRGHYSIPDKQIPPYSALERAREEEPPKASRRHRVKAIGKKVYDNYAQEDSYQQLRRENAEALEKCNQYTHMINELRQHIAASEQVVERNELSTKQIQAELENKEFFLERQETDTDIIRQFETLLSAIKTWSNHVVGGKDLDATIKQSQDGFFLHVAPSYLPIAFGELEKAIAKDRKKRRHFVRGLAAFKMSLLFRTPDEDSKQPTSQLDPWLDEHLAKSFSDLENRLQSADALGSTIISKRKVHDWRALTAELLSKTSGQGSQSKATQEHLRNMVKDVMSVVAPWTKHPCEGGQTLDNLSDQLFMTYLDAVNFSQLLRRQRACWSVKFPKRVPAALEDGVADFGNLRVDPGSMAGVLDEDEDRDPEKLGRQFVEIVVTPALWKRGNMAGEQFETEHTFVKAVVVIFQAEE</sequence>
<evidence type="ECO:0000259" key="19">
    <source>
        <dbReference type="Pfam" id="PF04548"/>
    </source>
</evidence>
<feature type="compositionally biased region" description="Basic and acidic residues" evidence="18">
    <location>
        <begin position="365"/>
        <end position="389"/>
    </location>
</feature>
<accession>A0A8H3YWQ0</accession>
<keyword evidence="11" id="KW-0460">Magnesium</keyword>
<keyword evidence="7" id="KW-0479">Metal-binding</keyword>
<feature type="coiled-coil region" evidence="17">
    <location>
        <begin position="499"/>
        <end position="533"/>
    </location>
</feature>
<dbReference type="Gene3D" id="3.40.50.300">
    <property type="entry name" value="P-loop containing nucleotide triphosphate hydrolases"/>
    <property type="match status" value="1"/>
</dbReference>
<evidence type="ECO:0000256" key="6">
    <source>
        <dbReference type="ARBA" id="ARBA00022692"/>
    </source>
</evidence>
<feature type="domain" description="AIG1-type G" evidence="19">
    <location>
        <begin position="14"/>
        <end position="139"/>
    </location>
</feature>
<keyword evidence="15" id="KW-0472">Membrane</keyword>
<evidence type="ECO:0000256" key="5">
    <source>
        <dbReference type="ARBA" id="ARBA00022640"/>
    </source>
</evidence>
<evidence type="ECO:0000256" key="9">
    <source>
        <dbReference type="ARBA" id="ARBA00022801"/>
    </source>
</evidence>
<evidence type="ECO:0000256" key="15">
    <source>
        <dbReference type="ARBA" id="ARBA00023136"/>
    </source>
</evidence>
<dbReference type="GO" id="GO:0046872">
    <property type="term" value="F:metal ion binding"/>
    <property type="evidence" value="ECO:0007669"/>
    <property type="project" value="UniProtKB-KW"/>
</dbReference>
<evidence type="ECO:0000256" key="10">
    <source>
        <dbReference type="ARBA" id="ARBA00022805"/>
    </source>
</evidence>
<evidence type="ECO:0000256" key="11">
    <source>
        <dbReference type="ARBA" id="ARBA00022842"/>
    </source>
</evidence>
<keyword evidence="6" id="KW-0812">Transmembrane</keyword>
<feature type="compositionally biased region" description="Basic and acidic residues" evidence="18">
    <location>
        <begin position="473"/>
        <end position="482"/>
    </location>
</feature>
<comment type="caution">
    <text evidence="20">The sequence shown here is derived from an EMBL/GenBank/DDBJ whole genome shotgun (WGS) entry which is preliminary data.</text>
</comment>
<evidence type="ECO:0000256" key="7">
    <source>
        <dbReference type="ARBA" id="ARBA00022723"/>
    </source>
</evidence>
<evidence type="ECO:0000256" key="16">
    <source>
        <dbReference type="ARBA" id="ARBA00024013"/>
    </source>
</evidence>
<feature type="compositionally biased region" description="Polar residues" evidence="18">
    <location>
        <begin position="391"/>
        <end position="410"/>
    </location>
</feature>
<organism evidence="20 21">
    <name type="scientific">Venturia inaequalis</name>
    <name type="common">Apple scab fungus</name>
    <dbReference type="NCBI Taxonomy" id="5025"/>
    <lineage>
        <taxon>Eukaryota</taxon>
        <taxon>Fungi</taxon>
        <taxon>Dikarya</taxon>
        <taxon>Ascomycota</taxon>
        <taxon>Pezizomycotina</taxon>
        <taxon>Dothideomycetes</taxon>
        <taxon>Pleosporomycetidae</taxon>
        <taxon>Venturiales</taxon>
        <taxon>Venturiaceae</taxon>
        <taxon>Venturia</taxon>
    </lineage>
</organism>
<dbReference type="GO" id="GO:0015031">
    <property type="term" value="P:protein transport"/>
    <property type="evidence" value="ECO:0007669"/>
    <property type="project" value="UniProtKB-KW"/>
</dbReference>
<dbReference type="AlphaFoldDB" id="A0A8H3YWQ0"/>
<evidence type="ECO:0000313" key="21">
    <source>
        <dbReference type="Proteomes" id="UP000447873"/>
    </source>
</evidence>
<dbReference type="InterPro" id="IPR006703">
    <property type="entry name" value="G_AIG1"/>
</dbReference>
<evidence type="ECO:0000256" key="4">
    <source>
        <dbReference type="ARBA" id="ARBA00022528"/>
    </source>
</evidence>
<keyword evidence="10" id="KW-1002">Plastid outer membrane</keyword>
<dbReference type="GO" id="GO:0016020">
    <property type="term" value="C:membrane"/>
    <property type="evidence" value="ECO:0007669"/>
    <property type="project" value="UniProtKB-SubCell"/>
</dbReference>
<keyword evidence="4" id="KW-0150">Chloroplast</keyword>
<evidence type="ECO:0000256" key="8">
    <source>
        <dbReference type="ARBA" id="ARBA00022741"/>
    </source>
</evidence>
<dbReference type="PANTHER" id="PTHR10903:SF135">
    <property type="entry name" value="TRANSLOCASE OF CHLOROPLAST 120, CHLOROPLASTIC-RELATED"/>
    <property type="match status" value="1"/>
</dbReference>
<dbReference type="InterPro" id="IPR045058">
    <property type="entry name" value="GIMA/IAN/Toc"/>
</dbReference>
<keyword evidence="9" id="KW-0378">Hydrolase</keyword>